<protein>
    <submittedName>
        <fullName evidence="1">Uncharacterized protein</fullName>
    </submittedName>
</protein>
<sequence>MGRNRLLGMPIGTVPRRKYLRHPLKIYTGDLANTLAGVLYIWVDFEAKYIFRDAQ</sequence>
<name>A0A3N4LEZ1_9PEZI</name>
<gene>
    <name evidence="2" type="ORF">L211DRAFT_529457</name>
    <name evidence="1" type="ORF">L211DRAFT_898287</name>
</gene>
<proteinExistence type="predicted"/>
<accession>A0A3N4LEZ1</accession>
<dbReference type="AlphaFoldDB" id="A0A3N4LEZ1"/>
<keyword evidence="3" id="KW-1185">Reference proteome</keyword>
<evidence type="ECO:0000313" key="2">
    <source>
        <dbReference type="EMBL" id="RPB20210.1"/>
    </source>
</evidence>
<evidence type="ECO:0000313" key="3">
    <source>
        <dbReference type="Proteomes" id="UP000267821"/>
    </source>
</evidence>
<evidence type="ECO:0000313" key="1">
    <source>
        <dbReference type="EMBL" id="RPB19261.1"/>
    </source>
</evidence>
<dbReference type="Proteomes" id="UP000267821">
    <property type="component" value="Unassembled WGS sequence"/>
</dbReference>
<dbReference type="EMBL" id="ML121575">
    <property type="protein sequence ID" value="RPB20210.1"/>
    <property type="molecule type" value="Genomic_DNA"/>
</dbReference>
<reference evidence="1 3" key="1">
    <citation type="journal article" date="2018" name="Nat. Ecol. Evol.">
        <title>Pezizomycetes genomes reveal the molecular basis of ectomycorrhizal truffle lifestyle.</title>
        <authorList>
            <person name="Murat C."/>
            <person name="Payen T."/>
            <person name="Noel B."/>
            <person name="Kuo A."/>
            <person name="Morin E."/>
            <person name="Chen J."/>
            <person name="Kohler A."/>
            <person name="Krizsan K."/>
            <person name="Balestrini R."/>
            <person name="Da Silva C."/>
            <person name="Montanini B."/>
            <person name="Hainaut M."/>
            <person name="Levati E."/>
            <person name="Barry K.W."/>
            <person name="Belfiori B."/>
            <person name="Cichocki N."/>
            <person name="Clum A."/>
            <person name="Dockter R.B."/>
            <person name="Fauchery L."/>
            <person name="Guy J."/>
            <person name="Iotti M."/>
            <person name="Le Tacon F."/>
            <person name="Lindquist E.A."/>
            <person name="Lipzen A."/>
            <person name="Malagnac F."/>
            <person name="Mello A."/>
            <person name="Molinier V."/>
            <person name="Miyauchi S."/>
            <person name="Poulain J."/>
            <person name="Riccioni C."/>
            <person name="Rubini A."/>
            <person name="Sitrit Y."/>
            <person name="Splivallo R."/>
            <person name="Traeger S."/>
            <person name="Wang M."/>
            <person name="Zifcakova L."/>
            <person name="Wipf D."/>
            <person name="Zambonelli A."/>
            <person name="Paolocci F."/>
            <person name="Nowrousian M."/>
            <person name="Ottonello S."/>
            <person name="Baldrian P."/>
            <person name="Spatafora J.W."/>
            <person name="Henrissat B."/>
            <person name="Nagy L.G."/>
            <person name="Aury J.M."/>
            <person name="Wincker P."/>
            <person name="Grigoriev I.V."/>
            <person name="Bonfante P."/>
            <person name="Martin F.M."/>
        </authorList>
    </citation>
    <scope>NUCLEOTIDE SEQUENCE [LARGE SCALE GENOMIC DNA]</scope>
    <source>
        <strain evidence="1 3">ATCC MYA-4762</strain>
    </source>
</reference>
<dbReference type="EMBL" id="ML121594">
    <property type="protein sequence ID" value="RPB19261.1"/>
    <property type="molecule type" value="Genomic_DNA"/>
</dbReference>
<organism evidence="1 3">
    <name type="scientific">Terfezia boudieri ATCC MYA-4762</name>
    <dbReference type="NCBI Taxonomy" id="1051890"/>
    <lineage>
        <taxon>Eukaryota</taxon>
        <taxon>Fungi</taxon>
        <taxon>Dikarya</taxon>
        <taxon>Ascomycota</taxon>
        <taxon>Pezizomycotina</taxon>
        <taxon>Pezizomycetes</taxon>
        <taxon>Pezizales</taxon>
        <taxon>Pezizaceae</taxon>
        <taxon>Terfezia</taxon>
    </lineage>
</organism>